<evidence type="ECO:0000313" key="2">
    <source>
        <dbReference type="Proteomes" id="UP000540412"/>
    </source>
</evidence>
<accession>A0A7W9PIE1</accession>
<dbReference type="RefSeq" id="WP_174411400.1">
    <property type="nucleotide sequence ID" value="NZ_JACHIT010000002.1"/>
</dbReference>
<dbReference type="InterPro" id="IPR011008">
    <property type="entry name" value="Dimeric_a/b-barrel"/>
</dbReference>
<name>A0A7W9PIE1_9NOCA</name>
<sequence length="193" mass="21678">MNSQIQQPHSFGRTVWAMACCVCRTLGLLARRRIHLPVTNRGMEIGFADGTSSRVFRETVLDHPQHRDPCVLVVEFELRAVRGRGHALFRRESLLNTVLFAGFPGLISKLWLAHDQRGRYRGLYEWGDPASAETYARTLWGVLALVSVPESIAYRILPGVRRAELFATAEPGAGEWWRPTRTSRAVAATGRVP</sequence>
<protein>
    <submittedName>
        <fullName evidence="1">Uncharacterized protein</fullName>
    </submittedName>
</protein>
<comment type="caution">
    <text evidence="1">The sequence shown here is derived from an EMBL/GenBank/DDBJ whole genome shotgun (WGS) entry which is preliminary data.</text>
</comment>
<keyword evidence="2" id="KW-1185">Reference proteome</keyword>
<dbReference type="Gene3D" id="3.30.70.100">
    <property type="match status" value="1"/>
</dbReference>
<reference evidence="1 2" key="1">
    <citation type="submission" date="2020-08" db="EMBL/GenBank/DDBJ databases">
        <title>Sequencing the genomes of 1000 actinobacteria strains.</title>
        <authorList>
            <person name="Klenk H.-P."/>
        </authorList>
    </citation>
    <scope>NUCLEOTIDE SEQUENCE [LARGE SCALE GENOMIC DNA]</scope>
    <source>
        <strain evidence="1 2">DSM 43582</strain>
    </source>
</reference>
<dbReference type="EMBL" id="JACHIT010000002">
    <property type="protein sequence ID" value="MBB5916721.1"/>
    <property type="molecule type" value="Genomic_DNA"/>
</dbReference>
<dbReference type="SUPFAM" id="SSF54909">
    <property type="entry name" value="Dimeric alpha+beta barrel"/>
    <property type="match status" value="1"/>
</dbReference>
<proteinExistence type="predicted"/>
<evidence type="ECO:0000313" key="1">
    <source>
        <dbReference type="EMBL" id="MBB5916721.1"/>
    </source>
</evidence>
<dbReference type="Proteomes" id="UP000540412">
    <property type="component" value="Unassembled WGS sequence"/>
</dbReference>
<gene>
    <name evidence="1" type="ORF">BJY24_005633</name>
</gene>
<dbReference type="AlphaFoldDB" id="A0A7W9PIE1"/>
<organism evidence="1 2">
    <name type="scientific">Nocardia transvalensis</name>
    <dbReference type="NCBI Taxonomy" id="37333"/>
    <lineage>
        <taxon>Bacteria</taxon>
        <taxon>Bacillati</taxon>
        <taxon>Actinomycetota</taxon>
        <taxon>Actinomycetes</taxon>
        <taxon>Mycobacteriales</taxon>
        <taxon>Nocardiaceae</taxon>
        <taxon>Nocardia</taxon>
    </lineage>
</organism>